<reference evidence="1" key="1">
    <citation type="journal article" date="2015" name="Nature">
        <title>Complex archaea that bridge the gap between prokaryotes and eukaryotes.</title>
        <authorList>
            <person name="Spang A."/>
            <person name="Saw J.H."/>
            <person name="Jorgensen S.L."/>
            <person name="Zaremba-Niedzwiedzka K."/>
            <person name="Martijn J."/>
            <person name="Lind A.E."/>
            <person name="van Eijk R."/>
            <person name="Schleper C."/>
            <person name="Guy L."/>
            <person name="Ettema T.J."/>
        </authorList>
    </citation>
    <scope>NUCLEOTIDE SEQUENCE</scope>
</reference>
<sequence length="74" mass="8643">MILKLQAKTTDKYCTYWAVAENVEEAMILEFLSTRIHELDNIVAVTPFMDEKKRIQHSKGGRMLPTRLQFSVQE</sequence>
<dbReference type="EMBL" id="LAZR01008350">
    <property type="protein sequence ID" value="KKM79318.1"/>
    <property type="molecule type" value="Genomic_DNA"/>
</dbReference>
<organism evidence="1">
    <name type="scientific">marine sediment metagenome</name>
    <dbReference type="NCBI Taxonomy" id="412755"/>
    <lineage>
        <taxon>unclassified sequences</taxon>
        <taxon>metagenomes</taxon>
        <taxon>ecological metagenomes</taxon>
    </lineage>
</organism>
<protein>
    <submittedName>
        <fullName evidence="1">Uncharacterized protein</fullName>
    </submittedName>
</protein>
<accession>A0A0F9KBL8</accession>
<comment type="caution">
    <text evidence="1">The sequence shown here is derived from an EMBL/GenBank/DDBJ whole genome shotgun (WGS) entry which is preliminary data.</text>
</comment>
<name>A0A0F9KBL8_9ZZZZ</name>
<proteinExistence type="predicted"/>
<dbReference type="AlphaFoldDB" id="A0A0F9KBL8"/>
<gene>
    <name evidence="1" type="ORF">LCGC14_1351110</name>
</gene>
<evidence type="ECO:0000313" key="1">
    <source>
        <dbReference type="EMBL" id="KKM79318.1"/>
    </source>
</evidence>